<organism evidence="1 2">
    <name type="scientific">Cyanophage S-RIM44</name>
    <dbReference type="NCBI Taxonomy" id="1278485"/>
    <lineage>
        <taxon>Viruses</taxon>
        <taxon>Duplodnaviria</taxon>
        <taxon>Heunggongvirae</taxon>
        <taxon>Uroviricota</taxon>
        <taxon>Caudoviricetes</taxon>
        <taxon>Pantevenvirales</taxon>
        <taxon>Kyanoviridae</taxon>
        <taxon>Vellamovirus</taxon>
        <taxon>Vellamovirus rhodeisland44</taxon>
    </lineage>
</organism>
<protein>
    <submittedName>
        <fullName evidence="1">Putative tail protein</fullName>
    </submittedName>
</protein>
<proteinExistence type="predicted"/>
<dbReference type="SUPFAM" id="SSF46458">
    <property type="entry name" value="Globin-like"/>
    <property type="match status" value="1"/>
</dbReference>
<dbReference type="InterPro" id="IPR009050">
    <property type="entry name" value="Globin-like_sf"/>
</dbReference>
<sequence>MPLTRLDNLYSSKTGKYLYVSPDDFNATDELDNRGNSPLRPFKTIQRAFIEVSRYSYLPGANNDRFDQFSIMLMPGNHYIDNRPGLVTETAVEARYFDAGNLLEGNRQEVIDRSVAQVSVQHPDFYYPGDPQTGAWSRFKDAYRLIQKNRDLLIDRATAQIPVDHEDFVYPGDPTVGEWSRYKDAYRLIQKNKDLIAQDAFDLMNANPPSPLPDGYASKCIRDIKILIDSLSLDVHEGGGNKYTRKYIQTYFLDDGTDWVNGSLRGEETQSLVAFAEAARLMKLAITNNYTSTSSPGNEYQDLTVVIGAPNYETDSANDVPNTDPTACSDVQTFIDNLYAIVNTTFSDSDLAANNGNFDLTNVLPAETVSDKISAGHAKCKRDTGFVLDALSLDVHEGGGNRYTRKLLQNYFDSTGNNWVVNGLQGETAESLTAFGQLFTEMKRALTNQLYFKDLTITPGDAIFGNTNSPQENLPSGNPAACADIQTQIDTLGAIVTQIINDENLTNLPDETLSDVISAGLAKCKRDAGIITDGIINDLRTEGNANTITNAKAYFDRFGNPIANGLLGEESESITAFNGIATFAKQAVTNQLFFKDLTISPGPAYANANTPEIPNLASGNAATCVDVQATIDTLIKILTDVIEVGNLDELAAIKVTGVLPSFNYNRALEEWQDNSIVDLANPDNVLYKFNAADGGCIVPRGCSLIGYDLRRTVVRPLYVPDPADTSQPRTSIFNLTGGCYIWQFTIKDGDLSAQSPLYDASAGVGKVYYKKGSTDLAIPEYSHHKICIMEYADSKDLDNYYEKVGKSFQQFQPTIDDGGLEALVQENRIVGPLSDSRTIESIRIDDSATFTGNASNSTILNNVTNAESLEVGYEITSPDVSVVISPNTRIESISGTSVTLNQSISGSGNVSFLASFGYANITIQTKIDHGYFEGQYVAIINSGLSDEINGTWKVTKIDGVNPKIFEYEVYNNTAASLGLVSGQTYLSGEVGGVSTNAVVLAEIDSVESASPYVFNCSIRSTWGQCGMWADGSKATGFKSMVVAQYTGVSLQKDDRAFIRYDALTNTWNQASLTDAFATVPYHTKGDAYWKDDWRNFHIRASDDSFVQCVSVFAVGFFDHFLMESGGDMSITNSNSNFGNTSLHSVGFKGFSFNQDKGGYITDIVPPEIVSTSNEVINQWYTLDVPASNSRTNHTRLYLAGDDIENPDDRPASSINGYRIGAKSGETLSVDLARYAIEPTGPIEFSQTLEPNGFKSFTVGIETLTPNSANVDNYAQDSANQIEDNKALIQAEGYQYIIAKYPELLTKPNITIGKCERDIGYFVDAVVNDLRIGGNINSIQAAEGYYIAGEVAYIAGELNETIDSLDYVKNIMIAAMRNFDYLVRDAETFSGSAIVNVPSTQGLMIGMRVVEYDPSDFTNGLLNIANTPIYTNIPQNAFIKNIISDTQIELGIPGAKLNQGSTRNATGSVSGAFLYFTLENPAWASISPAVDPTITQDAQLDGNGNPLPECQNIATTIEGYFNEIFLVLNTGYTALGGREVDAYNAIIDNKRFIAAEAVYRIANDAAYAGTKLGQGLLASTGETIQDACVDDVENVLSQIAYNVKFGGNNRIYDAAELYLTGAHVQGEEAESIAVFNLARDLAINAMRQETITVQGNHGLTQTINNQVLPEYDQNGQLVTPPCADVALTISTLTALVTTAINGGSIGNKTLPAFSAVTRVEPTSDLTGLSARATLFTLATGGFGGNPNPHDLETGTPVRLVPRPKVGTNPDKRVIRLPKGFDTNTKYYVIAPGRNLYPENFSISNSVITVTEAAGTSFSTANATRATVAGIYRSLVAQPKIDTDGTALARGTGLRYNLTVNADGSIEFGNAVNNLDGIANGGSRYEIGDIVVISDGQLGGSGAPDLEIEITAVSPAEYPGVFDGTETNKLMLATSPENAAAGIYMYSSETDSVDSEVEIVINRFVLDTKYDLHKYKSNVVGASEIETNVAHIFDVPAPNTTPQIVFVRLADDIQGSTLPQLSGSASSISTQTEYFVRYVSNKRVTLHLTAADAESGDRALTFVSGTGSNFYIYANKRPSPLRFDPTYSTASNQTGLWYLNVADESSNGTANYNRYSILSRFHGGNELANDFQTKTDPTLDTRYTRVEDKREKEERVYRMRYVVPSYLETVRDPLNGFVIKTRTDDKRRLIPQRVLLKPIAGNPNNVASFYNPVGANEQIGLNKDELIADQIRTIDPSVVDLLPEQQNLYDPYLAPKVVEFDSKIAATVQSARKVIPAGESDEFIELTLFDHTIVNQSVKNEIFTVVRTNFLQGGFLQPNATQSNENNKITWETVSGNAASSGSAYLQAWFNDVNTAQITLVLKDVQGDIYYDPAGNVTFTQSNGANVQLTDVPNSFGEISVSPRDKSLRDNYLYRVEGSNVYTICPGDTITDDTGQNTYYVHTIEDQGDFDDCFYIFDIDTLQKRIPNQQDGIYYLTCLRGNISPFPTGSGVGENFRNFKFSQPISQLYPINYKNDPLWFQVDGTTGVRDTSIVDVPQTFSAADNYVHGLVTVNDAKGSETKEMVEDIIRNTALDQYSYTNSTTDSSSGDIIDNRIQAQEGNATSGSEDRLIPISGDSQFPTERKLYIELRRPSIARSGNHTFEYLGFGPGNYSTGFPLRQEVVLTDKQDFYAQAKREDGGIVFYTGLNSNGDLYIGNKKVNAITGEETFLESAALVDSEDEDEDIGTLVTTFDSPVTFNSTITVAGKSTLNAPVEINVEANEGDALRVFSNIGAGDDPTLFNGSWRTQSDGDVVISKNQIKAAVFYLNARPKPGAQYGQSYTWRTNYLAGEPSNIVPWQETNYFYASQTVSYGGNDPEAGDIIYKGSSIGQSGSIGWILTNQFKSAETSVQTITADGTQNLTITWIATETNDSIGIKGNSTIRISNFSNPVVNGTWEIVGWDETTSPGQQTLKFRISTPIENGTIYNWADQNTGADLQFSVSNWKETGVLGAETLRTYTEQRGDFRLGINTVSRAAHSAVLTANVDDFTTPRATLDVVGTTFISGKTLVEYNAAGDVSDNRYDDNNLNSDQREGLNGAPLLTQGFIPQDNALLVGGDSNDLEQRATLRVATTDAATVDQGIGYQTGGRLGINTTLGLQARDELDRNLVVVGDGRITGNMLLEQDISVDGGDINTTSETFNLINNNANIINFAGDAQLIDMFSNTTNDQTITIGSNANFQTVRIGNNSGRSIFSVHALSANALVDIASVADDATNASQVFIGGAWANTDSKVALGSAQTLAAGNLEIGYKVAAGTGVSRIFTQTGKARLFDDDRTQVIEAFTKANDITIASLGGSTTIRNSLKVQASATVDSNIILDGGTTAGIIEIVRARFSTPLNLHNLGSLDVPNLDFYKYSTTGRFLDTEGNRFWGGSQDQSGGGRIGAFDNLQAAPDPLRVSGQYTFRFADGGTGSGAAFDVGVAFDGTVTVELVAAGSGYADNQTLTIRDNQLGGGGAPDITFDINGVTDASEVFILPITTPAASDFDIGDLILLDRGNAASPDEVTPAGGTSVINLRDQQYSEIMRVVGLDNLTNPNDPQGFRLSVTRAQEGTGDPATGDGWTNHPDGCVIAKLDKQPAASYITGKDVGSFADPNVPDGILDEPRAGIDGTSGNVRIGVAEFGGVLTTLDLLRIDQSEIVAIADVVSTDIQSLIVTDGGDPAVTNFKVESTTGNTVIAGNVGIGLGFNQFTIAGGSGNTNIAGTLTVEDTITLNGSTIPSTEFFTITNGGPSFEDDGVTVITPLRTTFQVDSATGNLLMNGGNINIFGVDGTTPRLTFNNSSGDFTTYGSFSALGDGMSSFGGPVTMAGDLTVNGGDLTVNQNGVEVFAVDDDGSLNIGGISNYFSSTGGRKWVVSNTNIINAEANVNYFVDISGTALFKLPANAQMGDMIRIIDIGGILSYDKSLVVRAPNLVRIQGSVSNTGTTVTGNTLGENFSLTHDGGELVVQTPNAAFGLVFAGTSDADGGPGANPNKAGWYLMDV</sequence>
<name>A0A1D7SGE8_9CAUD</name>
<accession>A0A1D7SGE8</accession>
<dbReference type="Proteomes" id="UP000223571">
    <property type="component" value="Segment"/>
</dbReference>
<reference evidence="1 2" key="1">
    <citation type="journal article" date="2016" name="Environ. Microbiol.">
        <title>Genomic diversification of marine cyanophages into stable ecotypes.</title>
        <authorList>
            <person name="Marston M.F."/>
            <person name="Martiny J.B."/>
        </authorList>
    </citation>
    <scope>NUCLEOTIDE SEQUENCE [LARGE SCALE GENOMIC DNA]</scope>
    <source>
        <strain evidence="1">Sn_13_0910</strain>
    </source>
</reference>
<dbReference type="EMBL" id="KX349296">
    <property type="protein sequence ID" value="AOO12679.1"/>
    <property type="molecule type" value="Genomic_DNA"/>
</dbReference>
<evidence type="ECO:0000313" key="1">
    <source>
        <dbReference type="EMBL" id="AOO12679.1"/>
    </source>
</evidence>
<gene>
    <name evidence="1" type="ORF">Sn130910_032</name>
</gene>
<evidence type="ECO:0000313" key="2">
    <source>
        <dbReference type="Proteomes" id="UP000223571"/>
    </source>
</evidence>